<dbReference type="EMBL" id="FWXJ01000003">
    <property type="protein sequence ID" value="SMC36532.1"/>
    <property type="molecule type" value="Genomic_DNA"/>
</dbReference>
<protein>
    <recommendedName>
        <fullName evidence="3">DUF2889 domain-containing protein</fullName>
    </recommendedName>
</protein>
<sequence>MSENQIEKNPNRQLIHHREFDIKVFKRDDGLWDVEAQLIDTKGKDFDLVVVHLKKGEPVHFMKILLTINTKMEVLFAEAEMLAKPYPGYCEQIVPDYSKLVGLNLSEGFRNGVKERMGGIQGCTHINELSNVLPTAVYQAFVNEVFPVTVPYDPNKVPKQKLPFQFNGCHSWNVNGEVVKKYHPTWYGFKEDA</sequence>
<organism evidence="1 2">
    <name type="scientific">Polynucleobacter kasalickyi</name>
    <dbReference type="NCBI Taxonomy" id="1938817"/>
    <lineage>
        <taxon>Bacteria</taxon>
        <taxon>Pseudomonadati</taxon>
        <taxon>Pseudomonadota</taxon>
        <taxon>Betaproteobacteria</taxon>
        <taxon>Burkholderiales</taxon>
        <taxon>Burkholderiaceae</taxon>
        <taxon>Polynucleobacter</taxon>
    </lineage>
</organism>
<reference evidence="1 2" key="1">
    <citation type="submission" date="2017-04" db="EMBL/GenBank/DDBJ databases">
        <authorList>
            <person name="Afonso C.L."/>
            <person name="Miller P.J."/>
            <person name="Scott M.A."/>
            <person name="Spackman E."/>
            <person name="Goraichik I."/>
            <person name="Dimitrov K.M."/>
            <person name="Suarez D.L."/>
            <person name="Swayne D.E."/>
        </authorList>
    </citation>
    <scope>NUCLEOTIDE SEQUENCE [LARGE SCALE GENOMIC DNA]</scope>
    <source>
        <strain evidence="1 2">VK13</strain>
    </source>
</reference>
<evidence type="ECO:0000313" key="1">
    <source>
        <dbReference type="EMBL" id="SMC36532.1"/>
    </source>
</evidence>
<accession>A0A1W1YK83</accession>
<evidence type="ECO:0008006" key="3">
    <source>
        <dbReference type="Google" id="ProtNLM"/>
    </source>
</evidence>
<dbReference type="Pfam" id="PF11136">
    <property type="entry name" value="DUF2889"/>
    <property type="match status" value="1"/>
</dbReference>
<dbReference type="OrthoDB" id="6862397at2"/>
<proteinExistence type="predicted"/>
<dbReference type="AlphaFoldDB" id="A0A1W1YK83"/>
<name>A0A1W1YK83_9BURK</name>
<dbReference type="Proteomes" id="UP000192708">
    <property type="component" value="Unassembled WGS sequence"/>
</dbReference>
<dbReference type="STRING" id="1938817.SAMN06296008_103144"/>
<keyword evidence="2" id="KW-1185">Reference proteome</keyword>
<dbReference type="RefSeq" id="WP_084282863.1">
    <property type="nucleotide sequence ID" value="NZ_FWXJ01000003.1"/>
</dbReference>
<gene>
    <name evidence="1" type="ORF">SAMN06296008_103144</name>
</gene>
<evidence type="ECO:0000313" key="2">
    <source>
        <dbReference type="Proteomes" id="UP000192708"/>
    </source>
</evidence>
<dbReference type="InterPro" id="IPR021312">
    <property type="entry name" value="DUF2889"/>
</dbReference>